<sequence>MAYCSPTLSTTKITENFVHAQTPVTKTHELEPDSLTISEQQCWTRIHQQWEKIVT</sequence>
<name>A0A383USF6_BLUHO</name>
<reference evidence="1 2" key="1">
    <citation type="submission" date="2017-11" db="EMBL/GenBank/DDBJ databases">
        <authorList>
            <person name="Kracher B."/>
        </authorList>
    </citation>
    <scope>NUCLEOTIDE SEQUENCE [LARGE SCALE GENOMIC DNA]</scope>
    <source>
        <strain evidence="1 2">RACE1</strain>
    </source>
</reference>
<dbReference type="EMBL" id="UNSH01000049">
    <property type="protein sequence ID" value="SZF03251.1"/>
    <property type="molecule type" value="Genomic_DNA"/>
</dbReference>
<dbReference type="VEuPathDB" id="FungiDB:BLGHR1_14040"/>
<organism evidence="1 2">
    <name type="scientific">Blumeria hordei</name>
    <name type="common">Barley powdery mildew</name>
    <name type="synonym">Blumeria graminis f. sp. hordei</name>
    <dbReference type="NCBI Taxonomy" id="2867405"/>
    <lineage>
        <taxon>Eukaryota</taxon>
        <taxon>Fungi</taxon>
        <taxon>Dikarya</taxon>
        <taxon>Ascomycota</taxon>
        <taxon>Pezizomycotina</taxon>
        <taxon>Leotiomycetes</taxon>
        <taxon>Erysiphales</taxon>
        <taxon>Erysiphaceae</taxon>
        <taxon>Blumeria</taxon>
    </lineage>
</organism>
<dbReference type="Proteomes" id="UP000275772">
    <property type="component" value="Unassembled WGS sequence"/>
</dbReference>
<protein>
    <submittedName>
        <fullName evidence="1">Uncharacterized protein</fullName>
    </submittedName>
</protein>
<evidence type="ECO:0000313" key="2">
    <source>
        <dbReference type="Proteomes" id="UP000275772"/>
    </source>
</evidence>
<accession>A0A383USF6</accession>
<evidence type="ECO:0000313" key="1">
    <source>
        <dbReference type="EMBL" id="SZF03251.1"/>
    </source>
</evidence>
<dbReference type="AlphaFoldDB" id="A0A383USF6"/>
<gene>
    <name evidence="1" type="ORF">BLGHR1_14040</name>
</gene>
<proteinExistence type="predicted"/>